<dbReference type="Pfam" id="PF11992">
    <property type="entry name" value="TgpA_N"/>
    <property type="match status" value="1"/>
</dbReference>
<proteinExistence type="predicted"/>
<dbReference type="Pfam" id="PF01841">
    <property type="entry name" value="Transglut_core"/>
    <property type="match status" value="1"/>
</dbReference>
<dbReference type="InterPro" id="IPR021878">
    <property type="entry name" value="TgpA_N"/>
</dbReference>
<dbReference type="Gene3D" id="3.10.620.30">
    <property type="match status" value="1"/>
</dbReference>
<reference evidence="4" key="1">
    <citation type="submission" date="2016-10" db="EMBL/GenBank/DDBJ databases">
        <title>Comparative genomics uncovers the prolific and rare metabolic potential of the cyanobacterial genus Moorea.</title>
        <authorList>
            <person name="Leao T."/>
            <person name="Castelao G."/>
            <person name="Korobeynikov A."/>
            <person name="Monroe E.A."/>
            <person name="Podell S."/>
            <person name="Glukhov E."/>
            <person name="Allen E."/>
            <person name="Gerwick W.H."/>
            <person name="Gerwick L."/>
        </authorList>
    </citation>
    <scope>NUCLEOTIDE SEQUENCE [LARGE SCALE GENOMIC DNA]</scope>
    <source>
        <strain evidence="4">JHB</strain>
    </source>
</reference>
<dbReference type="SUPFAM" id="SSF54001">
    <property type="entry name" value="Cysteine proteinases"/>
    <property type="match status" value="1"/>
</dbReference>
<keyword evidence="1" id="KW-0812">Transmembrane</keyword>
<dbReference type="PANTHER" id="PTHR42736">
    <property type="entry name" value="PROTEIN-GLUTAMINE GAMMA-GLUTAMYLTRANSFERASE"/>
    <property type="match status" value="1"/>
</dbReference>
<feature type="transmembrane region" description="Helical" evidence="1">
    <location>
        <begin position="198"/>
        <end position="216"/>
    </location>
</feature>
<feature type="transmembrane region" description="Helical" evidence="1">
    <location>
        <begin position="127"/>
        <end position="158"/>
    </location>
</feature>
<dbReference type="InterPro" id="IPR038765">
    <property type="entry name" value="Papain-like_cys_pep_sf"/>
</dbReference>
<organism evidence="3 4">
    <name type="scientific">Moorena producens (strain JHB)</name>
    <dbReference type="NCBI Taxonomy" id="1454205"/>
    <lineage>
        <taxon>Bacteria</taxon>
        <taxon>Bacillati</taxon>
        <taxon>Cyanobacteriota</taxon>
        <taxon>Cyanophyceae</taxon>
        <taxon>Coleofasciculales</taxon>
        <taxon>Coleofasciculaceae</taxon>
        <taxon>Moorena</taxon>
    </lineage>
</organism>
<evidence type="ECO:0000313" key="4">
    <source>
        <dbReference type="Proteomes" id="UP000176944"/>
    </source>
</evidence>
<dbReference type="Proteomes" id="UP000176944">
    <property type="component" value="Chromosome"/>
</dbReference>
<feature type="transmembrane region" description="Helical" evidence="1">
    <location>
        <begin position="44"/>
        <end position="63"/>
    </location>
</feature>
<dbReference type="InterPro" id="IPR025403">
    <property type="entry name" value="TgpA-like_C"/>
</dbReference>
<evidence type="ECO:0000313" key="3">
    <source>
        <dbReference type="EMBL" id="AOY78857.1"/>
    </source>
</evidence>
<protein>
    <submittedName>
        <fullName evidence="3">DUF4129 domain-containing transglutaminase family protein</fullName>
    </submittedName>
</protein>
<keyword evidence="1" id="KW-1133">Transmembrane helix</keyword>
<dbReference type="InterPro" id="IPR052901">
    <property type="entry name" value="Bact_TGase-like"/>
</dbReference>
<dbReference type="SMART" id="SM00460">
    <property type="entry name" value="TGc"/>
    <property type="match status" value="1"/>
</dbReference>
<evidence type="ECO:0000256" key="1">
    <source>
        <dbReference type="SAM" id="Phobius"/>
    </source>
</evidence>
<dbReference type="Pfam" id="PF13559">
    <property type="entry name" value="DUF4129"/>
    <property type="match status" value="1"/>
</dbReference>
<name>A0A1D9FU17_MOOP1</name>
<feature type="transmembrane region" description="Helical" evidence="1">
    <location>
        <begin position="21"/>
        <end position="38"/>
    </location>
</feature>
<dbReference type="AlphaFoldDB" id="A0A1D9FU17"/>
<evidence type="ECO:0000259" key="2">
    <source>
        <dbReference type="SMART" id="SM00460"/>
    </source>
</evidence>
<feature type="transmembrane region" description="Helical" evidence="1">
    <location>
        <begin position="70"/>
        <end position="92"/>
    </location>
</feature>
<dbReference type="PANTHER" id="PTHR42736:SF1">
    <property type="entry name" value="PROTEIN-GLUTAMINE GAMMA-GLUTAMYLTRANSFERASE"/>
    <property type="match status" value="1"/>
</dbReference>
<feature type="transmembrane region" description="Helical" evidence="1">
    <location>
        <begin position="638"/>
        <end position="660"/>
    </location>
</feature>
<dbReference type="InterPro" id="IPR002931">
    <property type="entry name" value="Transglutaminase-like"/>
</dbReference>
<sequence length="757" mass="85937">MVSQFWQRLEAKPLPPTEESISLRVLVQALVVVGIVAVDVAASTFWSLWAVPLSIVGATWSWYRRCQRNIALKFLLALGMLLALGAFLGNVFSQLNDTRLALAQLLVQLQILHSFDLPRRKDLGYSMVIGLILLGVAGTVSQTLAFAPLLLVFLAIALPVLVLDYQSRLGISTEKKGKKGKKLYWFNPHSSPIPLKRLILFIGLIMALGLTIFALMPRFPGYQIQMYPVSAPGEMANRRFDSQNRLIVNPGYVSEGKQQGENGSGGSQNATGSGELDETFYYGFNSKINQNLRGELKPKVVMRVRSQAPGFWRVLAFDHYTGQGWEISRDNQVQKITRPSWSYRFQLLPALITGQTKKVIQTYTAVSELPNLIPALAYPNELFFPSREIGIGAEGSLRSPLGLVEGLTYTVISEVPFRDRTTLQQAGDNYPKSIQNYYLDIPPQIAVRVRQRTEELLATSEKPLTSSYEKALYLAQAVKQRYRLPQDPSQFPFLEENQDLVEAFLFKYQGGYPDHFSTTLTIMLRSIGIPARLVAGFGTGEFNPFTGFYIVRNTDAYAMTEVYFPQYGWFAFDPIPGHELLPPSVEQYQTFSVLRQFWQWVAGWLPSPITGLLSNLWHLTIGTIIRIFVGLWKMVSSGWLGMLSGLMLAIAFGFLSWLGWHQWKNWRYRFWLATLPPMEQIYQQMIKILASKGYVKNPTQTPLEYASRIGQDQPQASAEVIEQISHAYIRWRYGGHRPNIKQLRRRLKQFSKNRFKV</sequence>
<keyword evidence="1" id="KW-0472">Membrane</keyword>
<accession>A0A1D9FU17</accession>
<gene>
    <name evidence="3" type="ORF">BJP36_02045</name>
</gene>
<feature type="domain" description="Transglutaminase-like" evidence="2">
    <location>
        <begin position="505"/>
        <end position="576"/>
    </location>
</feature>
<dbReference type="EMBL" id="CP017708">
    <property type="protein sequence ID" value="AOY78857.1"/>
    <property type="molecule type" value="Genomic_DNA"/>
</dbReference>